<accession>A0A4Z0GPR0</accession>
<evidence type="ECO:0000313" key="3">
    <source>
        <dbReference type="Proteomes" id="UP000298347"/>
    </source>
</evidence>
<dbReference type="EMBL" id="SRJD01000004">
    <property type="protein sequence ID" value="TGA99204.1"/>
    <property type="molecule type" value="Genomic_DNA"/>
</dbReference>
<dbReference type="SUPFAM" id="SSF159234">
    <property type="entry name" value="FomD-like"/>
    <property type="match status" value="1"/>
</dbReference>
<gene>
    <name evidence="2" type="ORF">E4665_05320</name>
</gene>
<dbReference type="Proteomes" id="UP000298347">
    <property type="component" value="Unassembled WGS sequence"/>
</dbReference>
<keyword evidence="3" id="KW-1185">Reference proteome</keyword>
<evidence type="ECO:0000313" key="2">
    <source>
        <dbReference type="EMBL" id="TGA99204.1"/>
    </source>
</evidence>
<comment type="caution">
    <text evidence="2">The sequence shown here is derived from an EMBL/GenBank/DDBJ whole genome shotgun (WGS) entry which is preliminary data.</text>
</comment>
<dbReference type="InterPro" id="IPR035930">
    <property type="entry name" value="FomD-like_sf"/>
</dbReference>
<reference evidence="2 3" key="1">
    <citation type="journal article" date="2015" name="Int. J. Syst. Evol. Microbiol.">
        <title>Sporolactobacillus shoreae sp. nov. and Sporolactobacillus spathodeae sp. nov., two spore-forming lactic acid bacteria isolated from tree barks in Thailand.</title>
        <authorList>
            <person name="Thamacharoensuk T."/>
            <person name="Kitahara M."/>
            <person name="Ohkuma M."/>
            <person name="Thongchul N."/>
            <person name="Tanasupawat S."/>
        </authorList>
    </citation>
    <scope>NUCLEOTIDE SEQUENCE [LARGE SCALE GENOMIC DNA]</scope>
    <source>
        <strain evidence="2 3">BK92</strain>
    </source>
</reference>
<protein>
    <submittedName>
        <fullName evidence="2">DUF402 domain-containing protein</fullName>
    </submittedName>
</protein>
<organism evidence="2 3">
    <name type="scientific">Sporolactobacillus shoreae</name>
    <dbReference type="NCBI Taxonomy" id="1465501"/>
    <lineage>
        <taxon>Bacteria</taxon>
        <taxon>Bacillati</taxon>
        <taxon>Bacillota</taxon>
        <taxon>Bacilli</taxon>
        <taxon>Bacillales</taxon>
        <taxon>Sporolactobacillaceae</taxon>
        <taxon>Sporolactobacillus</taxon>
    </lineage>
</organism>
<proteinExistence type="predicted"/>
<dbReference type="PANTHER" id="PTHR41271">
    <property type="entry name" value="DUF402 DOMAIN-CONTAINING PROTEIN"/>
    <property type="match status" value="1"/>
</dbReference>
<dbReference type="OrthoDB" id="2002222at2"/>
<feature type="domain" description="DUF402" evidence="1">
    <location>
        <begin position="68"/>
        <end position="165"/>
    </location>
</feature>
<dbReference type="AlphaFoldDB" id="A0A4Z0GPR0"/>
<dbReference type="InterPro" id="IPR007295">
    <property type="entry name" value="DUF402"/>
</dbReference>
<dbReference type="Gene3D" id="2.40.380.10">
    <property type="entry name" value="FomD-like"/>
    <property type="match status" value="1"/>
</dbReference>
<dbReference type="RefSeq" id="WP_135347758.1">
    <property type="nucleotide sequence ID" value="NZ_SRJD01000004.1"/>
</dbReference>
<dbReference type="Pfam" id="PF04167">
    <property type="entry name" value="DUF402"/>
    <property type="match status" value="1"/>
</dbReference>
<dbReference type="PANTHER" id="PTHR41271:SF1">
    <property type="entry name" value="DUF402 DOMAIN-CONTAINING PROTEIN"/>
    <property type="match status" value="1"/>
</dbReference>
<evidence type="ECO:0000259" key="1">
    <source>
        <dbReference type="Pfam" id="PF04167"/>
    </source>
</evidence>
<sequence length="184" mass="21633">MKLDKMKRKYADRRGWRRIVSSRMTEKSFMWPSFHGSAVLLQFNDIKAPMSVVYGGTRTKTVDLHYSWLQLFPVDFSGFVLTAMFNDRKQLVQCYFDVIDRQGRDSGGILWFDDLYLDLILFPNHDLFLVDEDELNEALDAGIITQEMHDQAWNTAGRLTRIIRRNPGFFLTLVRKLRSVFPKE</sequence>
<name>A0A4Z0GPR0_9BACL</name>